<gene>
    <name evidence="1" type="ORF">ECRASSUSDP1_LOCUS6590</name>
</gene>
<accession>A0AAD1UH82</accession>
<keyword evidence="2" id="KW-1185">Reference proteome</keyword>
<reference evidence="1" key="1">
    <citation type="submission" date="2023-07" db="EMBL/GenBank/DDBJ databases">
        <authorList>
            <consortium name="AG Swart"/>
            <person name="Singh M."/>
            <person name="Singh A."/>
            <person name="Seah K."/>
            <person name="Emmerich C."/>
        </authorList>
    </citation>
    <scope>NUCLEOTIDE SEQUENCE</scope>
    <source>
        <strain evidence="1">DP1</strain>
    </source>
</reference>
<organism evidence="1 2">
    <name type="scientific">Euplotes crassus</name>
    <dbReference type="NCBI Taxonomy" id="5936"/>
    <lineage>
        <taxon>Eukaryota</taxon>
        <taxon>Sar</taxon>
        <taxon>Alveolata</taxon>
        <taxon>Ciliophora</taxon>
        <taxon>Intramacronucleata</taxon>
        <taxon>Spirotrichea</taxon>
        <taxon>Hypotrichia</taxon>
        <taxon>Euplotida</taxon>
        <taxon>Euplotidae</taxon>
        <taxon>Moneuplotes</taxon>
    </lineage>
</organism>
<dbReference type="SUPFAM" id="SSF118196">
    <property type="entry name" value="YaeB-like"/>
    <property type="match status" value="1"/>
</dbReference>
<dbReference type="Proteomes" id="UP001295684">
    <property type="component" value="Unassembled WGS sequence"/>
</dbReference>
<name>A0AAD1UH82_EUPCR</name>
<evidence type="ECO:0000313" key="2">
    <source>
        <dbReference type="Proteomes" id="UP001295684"/>
    </source>
</evidence>
<protein>
    <submittedName>
        <fullName evidence="1">Uncharacterized protein</fullName>
    </submittedName>
</protein>
<dbReference type="InterPro" id="IPR036413">
    <property type="entry name" value="YaeB-like_sf"/>
</dbReference>
<evidence type="ECO:0000313" key="1">
    <source>
        <dbReference type="EMBL" id="CAI2365239.1"/>
    </source>
</evidence>
<dbReference type="AlphaFoldDB" id="A0AAD1UH82"/>
<proteinExistence type="predicted"/>
<comment type="caution">
    <text evidence="1">The sequence shown here is derived from an EMBL/GenBank/DDBJ whole genome shotgun (WGS) entry which is preliminary data.</text>
</comment>
<sequence>MEDQLNHIFSEHLQCQIEFRPVQADHDKFGDYSFDIGKTCGEEARKKYLLNTCHDENYNYQAQKLVDKMNLVLEEDHLQLESGSLSQVSHFKLKGTHICCYLRKEARIDDENKLYAKSARDYSFFSSNQHLGFEKFDGRIDLSKDFCDDKNVTGVAMESIRDIRSQNSFESKKDELEFINQTSDTSEVQCAKPIGLAKSPLREKYGVPKDCLFVPNLFTQVEMNEEICEQIQDIIEESRYVWILHTPDNARRCLSDTEEILEEEELRTCLNTMPMCDKVWSIGFVEEINDCNLIISGARIIHHSIICDIRRLTSEIITKLPKEFMKLSNISQAMVENICKGPGFAEDYIKEEIDCISKSIHTVLYKKEVSEELDILVKQGKLEFYDSPLAIKSRLSIILSLGPECISIPSSDEARTIKVISFDNLVVIYHENNDSIKVLKVIWGTHFVESARVHTSSWVKTLVKAIGLEE</sequence>
<dbReference type="EMBL" id="CAMPGE010006397">
    <property type="protein sequence ID" value="CAI2365239.1"/>
    <property type="molecule type" value="Genomic_DNA"/>
</dbReference>